<gene>
    <name evidence="8" type="ORF">D910_01356</name>
</gene>
<sequence length="179" mass="19704">MAPDCPDYVTKMDISSKASSSASSTSSAPRTPPNCARCRNHRKKITLKGHKRYCMYRNCKCQKCQLTSERQRVMAMQTALRRAQAQDEALLKNGTIDINMLSTPQKTESPIHNIDRANLDCDSSASSQYSNPPVAISRKSEMSPVLAVPATSTSMPVGVANEVLSYDYKGKFLSLLLPL</sequence>
<evidence type="ECO:0000256" key="4">
    <source>
        <dbReference type="ARBA" id="ARBA00023242"/>
    </source>
</evidence>
<dbReference type="GO" id="GO:0046872">
    <property type="term" value="F:metal ion binding"/>
    <property type="evidence" value="ECO:0007669"/>
    <property type="project" value="UniProtKB-KW"/>
</dbReference>
<dbReference type="SUPFAM" id="SSF82927">
    <property type="entry name" value="Cysteine-rich DNA binding domain, (DM domain)"/>
    <property type="match status" value="1"/>
</dbReference>
<keyword evidence="3 5" id="KW-0238">DNA-binding</keyword>
<organism evidence="8 9">
    <name type="scientific">Dendroctonus ponderosae</name>
    <name type="common">Mountain pine beetle</name>
    <dbReference type="NCBI Taxonomy" id="77166"/>
    <lineage>
        <taxon>Eukaryota</taxon>
        <taxon>Metazoa</taxon>
        <taxon>Ecdysozoa</taxon>
        <taxon>Arthropoda</taxon>
        <taxon>Hexapoda</taxon>
        <taxon>Insecta</taxon>
        <taxon>Pterygota</taxon>
        <taxon>Neoptera</taxon>
        <taxon>Endopterygota</taxon>
        <taxon>Coleoptera</taxon>
        <taxon>Polyphaga</taxon>
        <taxon>Cucujiformia</taxon>
        <taxon>Curculionidae</taxon>
        <taxon>Scolytinae</taxon>
        <taxon>Dendroctonus</taxon>
    </lineage>
</organism>
<dbReference type="GO" id="GO:0007548">
    <property type="term" value="P:sex differentiation"/>
    <property type="evidence" value="ECO:0007669"/>
    <property type="project" value="TreeGrafter"/>
</dbReference>
<feature type="domain" description="DM" evidence="7">
    <location>
        <begin position="35"/>
        <end position="82"/>
    </location>
</feature>
<dbReference type="PROSITE" id="PS50809">
    <property type="entry name" value="DM_2"/>
    <property type="match status" value="1"/>
</dbReference>
<feature type="non-terminal residue" evidence="8">
    <location>
        <position position="179"/>
    </location>
</feature>
<dbReference type="PANTHER" id="PTHR12322">
    <property type="entry name" value="DOUBLESEX AND MAB-3 RELATED TRANSCRIPTION FACTOR DMRT"/>
    <property type="match status" value="1"/>
</dbReference>
<comment type="subcellular location">
    <subcellularLocation>
        <location evidence="5">Nucleus</location>
    </subcellularLocation>
</comment>
<proteinExistence type="predicted"/>
<evidence type="ECO:0000313" key="8">
    <source>
        <dbReference type="EMBL" id="ERL96186.1"/>
    </source>
</evidence>
<feature type="compositionally biased region" description="Low complexity" evidence="6">
    <location>
        <begin position="15"/>
        <end position="28"/>
    </location>
</feature>
<feature type="region of interest" description="Disordered" evidence="6">
    <location>
        <begin position="13"/>
        <end position="35"/>
    </location>
</feature>
<evidence type="ECO:0000259" key="7">
    <source>
        <dbReference type="PROSITE" id="PS50809"/>
    </source>
</evidence>
<name>U4V0H2_DENPD</name>
<keyword evidence="4 5" id="KW-0539">Nucleus</keyword>
<dbReference type="GO" id="GO:0000978">
    <property type="term" value="F:RNA polymerase II cis-regulatory region sequence-specific DNA binding"/>
    <property type="evidence" value="ECO:0007669"/>
    <property type="project" value="TreeGrafter"/>
</dbReference>
<evidence type="ECO:0000256" key="3">
    <source>
        <dbReference type="ARBA" id="ARBA00023125"/>
    </source>
</evidence>
<reference evidence="8 9" key="1">
    <citation type="journal article" date="2013" name="Genome Biol.">
        <title>Draft genome of the mountain pine beetle, Dendroctonus ponderosae Hopkins, a major forest pest.</title>
        <authorList>
            <person name="Keeling C.I."/>
            <person name="Yuen M.M."/>
            <person name="Liao N.Y."/>
            <person name="Docking T.R."/>
            <person name="Chan S.K."/>
            <person name="Taylor G.A."/>
            <person name="Palmquist D.L."/>
            <person name="Jackman S.D."/>
            <person name="Nguyen A."/>
            <person name="Li M."/>
            <person name="Henderson H."/>
            <person name="Janes J.K."/>
            <person name="Zhao Y."/>
            <person name="Pandoh P."/>
            <person name="Moore R."/>
            <person name="Sperling F.A."/>
            <person name="Huber D.P."/>
            <person name="Birol I."/>
            <person name="Jones S.J."/>
            <person name="Bohlmann J."/>
        </authorList>
    </citation>
    <scope>NUCLEOTIDE SEQUENCE</scope>
</reference>
<evidence type="ECO:0000256" key="5">
    <source>
        <dbReference type="PROSITE-ProRule" id="PRU00070"/>
    </source>
</evidence>
<dbReference type="GO" id="GO:0000981">
    <property type="term" value="F:DNA-binding transcription factor activity, RNA polymerase II-specific"/>
    <property type="evidence" value="ECO:0007669"/>
    <property type="project" value="TreeGrafter"/>
</dbReference>
<feature type="DNA-binding region" description="DM" evidence="5">
    <location>
        <begin position="35"/>
        <end position="82"/>
    </location>
</feature>
<dbReference type="OrthoDB" id="5842031at2759"/>
<dbReference type="AlphaFoldDB" id="U4V0H2"/>
<dbReference type="GO" id="GO:0005634">
    <property type="term" value="C:nucleus"/>
    <property type="evidence" value="ECO:0007669"/>
    <property type="project" value="UniProtKB-SubCell"/>
</dbReference>
<dbReference type="InterPro" id="IPR026607">
    <property type="entry name" value="DMRT"/>
</dbReference>
<dbReference type="PANTHER" id="PTHR12322:SF116">
    <property type="entry name" value="DOUBLESEX-MAB RELATED 99B"/>
    <property type="match status" value="1"/>
</dbReference>
<evidence type="ECO:0000256" key="2">
    <source>
        <dbReference type="ARBA" id="ARBA00022833"/>
    </source>
</evidence>
<dbReference type="SMART" id="SM00301">
    <property type="entry name" value="DM"/>
    <property type="match status" value="1"/>
</dbReference>
<evidence type="ECO:0000313" key="9">
    <source>
        <dbReference type="Proteomes" id="UP000030742"/>
    </source>
</evidence>
<dbReference type="Proteomes" id="UP000030742">
    <property type="component" value="Unassembled WGS sequence"/>
</dbReference>
<dbReference type="Pfam" id="PF00751">
    <property type="entry name" value="DM"/>
    <property type="match status" value="1"/>
</dbReference>
<keyword evidence="1 5" id="KW-0479">Metal-binding</keyword>
<dbReference type="FunFam" id="4.10.1040.10:FF:000001">
    <property type="entry name" value="doublesex- and mab-3-related transcription factor 1"/>
    <property type="match status" value="1"/>
</dbReference>
<dbReference type="STRING" id="77166.U4V0H2"/>
<dbReference type="PROSITE" id="PS40000">
    <property type="entry name" value="DM_1"/>
    <property type="match status" value="1"/>
</dbReference>
<evidence type="ECO:0000256" key="1">
    <source>
        <dbReference type="ARBA" id="ARBA00022723"/>
    </source>
</evidence>
<accession>U4V0H2</accession>
<keyword evidence="2 5" id="KW-0862">Zinc</keyword>
<protein>
    <recommendedName>
        <fullName evidence="7">DM domain-containing protein</fullName>
    </recommendedName>
</protein>
<dbReference type="InterPro" id="IPR001275">
    <property type="entry name" value="DM_DNA-bd"/>
</dbReference>
<evidence type="ECO:0000256" key="6">
    <source>
        <dbReference type="SAM" id="MobiDB-lite"/>
    </source>
</evidence>
<dbReference type="EMBL" id="KI210200">
    <property type="protein sequence ID" value="ERL96186.1"/>
    <property type="molecule type" value="Genomic_DNA"/>
</dbReference>
<dbReference type="InterPro" id="IPR036407">
    <property type="entry name" value="DM_DNA-bd_sf"/>
</dbReference>
<dbReference type="Gene3D" id="4.10.1040.10">
    <property type="entry name" value="DM DNA-binding domain"/>
    <property type="match status" value="1"/>
</dbReference>